<evidence type="ECO:0000256" key="3">
    <source>
        <dbReference type="ARBA" id="ARBA00012664"/>
    </source>
</evidence>
<dbReference type="CDD" id="cd09209">
    <property type="entry name" value="Lumazine_synthase-I"/>
    <property type="match status" value="1"/>
</dbReference>
<evidence type="ECO:0000256" key="6">
    <source>
        <dbReference type="ARBA" id="ARBA00048785"/>
    </source>
</evidence>
<evidence type="ECO:0000256" key="1">
    <source>
        <dbReference type="ARBA" id="ARBA00004917"/>
    </source>
</evidence>
<feature type="binding site" evidence="7">
    <location>
        <begin position="50"/>
        <end position="52"/>
    </location>
    <ligand>
        <name>5-amino-6-(D-ribitylamino)uracil</name>
        <dbReference type="ChEBI" id="CHEBI:15934"/>
    </ligand>
</feature>
<feature type="active site" description="Proton donor" evidence="7">
    <location>
        <position position="82"/>
    </location>
</feature>
<dbReference type="GO" id="GO:0005829">
    <property type="term" value="C:cytosol"/>
    <property type="evidence" value="ECO:0007669"/>
    <property type="project" value="TreeGrafter"/>
</dbReference>
<dbReference type="AlphaFoldDB" id="A0A1F6E182"/>
<feature type="binding site" evidence="7">
    <location>
        <position position="121"/>
    </location>
    <ligand>
        <name>(2S)-2-hydroxy-3-oxobutyl phosphate</name>
        <dbReference type="ChEBI" id="CHEBI:58830"/>
    </ligand>
</feature>
<sequence length="147" mass="16279">MKNTKDIRIAIISSSFRMEVARALERNCIARLKRSGVTRSQIDIFRVPGSLEIPLVAKKLAAKRTYSALIAFGAIVKGKTYHFEQIANECARGCMDVSLAYEIPLIFEVLAVYDIKDALERAVGTRENKGVEAAESALSMIRTLSDI</sequence>
<dbReference type="PANTHER" id="PTHR21058:SF0">
    <property type="entry name" value="6,7-DIMETHYL-8-RIBITYLLUMAZINE SYNTHASE"/>
    <property type="match status" value="1"/>
</dbReference>
<feature type="binding site" evidence="7">
    <location>
        <begin position="79"/>
        <end position="80"/>
    </location>
    <ligand>
        <name>(2S)-2-hydroxy-3-oxobutyl phosphate</name>
        <dbReference type="ChEBI" id="CHEBI:58830"/>
    </ligand>
</feature>
<evidence type="ECO:0000256" key="4">
    <source>
        <dbReference type="ARBA" id="ARBA00022619"/>
    </source>
</evidence>
<dbReference type="EMBL" id="MFLN01000008">
    <property type="protein sequence ID" value="OGG67454.1"/>
    <property type="molecule type" value="Genomic_DNA"/>
</dbReference>
<reference evidence="8 9" key="1">
    <citation type="journal article" date="2016" name="Nat. Commun.">
        <title>Thousands of microbial genomes shed light on interconnected biogeochemical processes in an aquifer system.</title>
        <authorList>
            <person name="Anantharaman K."/>
            <person name="Brown C.T."/>
            <person name="Hug L.A."/>
            <person name="Sharon I."/>
            <person name="Castelle C.J."/>
            <person name="Probst A.J."/>
            <person name="Thomas B.C."/>
            <person name="Singh A."/>
            <person name="Wilkins M.J."/>
            <person name="Karaoz U."/>
            <person name="Brodie E.L."/>
            <person name="Williams K.H."/>
            <person name="Hubbard S.S."/>
            <person name="Banfield J.F."/>
        </authorList>
    </citation>
    <scope>NUCLEOTIDE SEQUENCE [LARGE SCALE GENOMIC DNA]</scope>
</reference>
<evidence type="ECO:0000256" key="2">
    <source>
        <dbReference type="ARBA" id="ARBA00007424"/>
    </source>
</evidence>
<dbReference type="GO" id="GO:0009349">
    <property type="term" value="C:riboflavin synthase complex"/>
    <property type="evidence" value="ECO:0007669"/>
    <property type="project" value="UniProtKB-UniRule"/>
</dbReference>
<dbReference type="InterPro" id="IPR002180">
    <property type="entry name" value="LS/RS"/>
</dbReference>
<keyword evidence="5 7" id="KW-0808">Transferase</keyword>
<dbReference type="Pfam" id="PF00885">
    <property type="entry name" value="DMRL_synthase"/>
    <property type="match status" value="1"/>
</dbReference>
<feature type="binding site" evidence="7">
    <location>
        <begin position="74"/>
        <end position="76"/>
    </location>
    <ligand>
        <name>5-amino-6-(D-ribitylamino)uracil</name>
        <dbReference type="ChEBI" id="CHEBI:15934"/>
    </ligand>
</feature>
<comment type="function">
    <text evidence="7">Catalyzes the formation of 6,7-dimethyl-8-ribityllumazine by condensation of 5-amino-6-(D-ribitylamino)uracil with 3,4-dihydroxy-2-butanone 4-phosphate. This is the penultimate step in the biosynthesis of riboflavin.</text>
</comment>
<proteinExistence type="inferred from homology"/>
<dbReference type="GO" id="GO:0009231">
    <property type="term" value="P:riboflavin biosynthetic process"/>
    <property type="evidence" value="ECO:0007669"/>
    <property type="project" value="UniProtKB-UniRule"/>
</dbReference>
<organism evidence="8 9">
    <name type="scientific">Candidatus Kaiserbacteria bacterium RIFCSPHIGHO2_02_FULL_59_21</name>
    <dbReference type="NCBI Taxonomy" id="1798500"/>
    <lineage>
        <taxon>Bacteria</taxon>
        <taxon>Candidatus Kaiseribacteriota</taxon>
    </lineage>
</organism>
<feature type="binding site" evidence="7">
    <location>
        <position position="16"/>
    </location>
    <ligand>
        <name>5-amino-6-(D-ribitylamino)uracil</name>
        <dbReference type="ChEBI" id="CHEBI:15934"/>
    </ligand>
</feature>
<dbReference type="HAMAP" id="MF_00178">
    <property type="entry name" value="Lumazine_synth"/>
    <property type="match status" value="1"/>
</dbReference>
<accession>A0A1F6E182</accession>
<gene>
    <name evidence="7" type="primary">ribH</name>
    <name evidence="8" type="ORF">A3C21_01985</name>
</gene>
<comment type="pathway">
    <text evidence="1 7">Cofactor biosynthesis; riboflavin biosynthesis; riboflavin from 2-hydroxy-3-oxobutyl phosphate and 5-amino-6-(D-ribitylamino)uracil: step 1/2.</text>
</comment>
<protein>
    <recommendedName>
        <fullName evidence="3 7">6,7-dimethyl-8-ribityllumazine synthase</fullName>
        <shortName evidence="7">DMRL synthase</shortName>
        <shortName evidence="7">LS</shortName>
        <shortName evidence="7">Lumazine synthase</shortName>
        <ecNumber evidence="3 7">2.5.1.78</ecNumber>
    </recommendedName>
</protein>
<dbReference type="STRING" id="1798500.A3C21_01985"/>
<evidence type="ECO:0000256" key="5">
    <source>
        <dbReference type="ARBA" id="ARBA00022679"/>
    </source>
</evidence>
<dbReference type="UniPathway" id="UPA00275">
    <property type="reaction ID" value="UER00404"/>
</dbReference>
<dbReference type="EC" id="2.5.1.78" evidence="3 7"/>
<comment type="caution">
    <text evidence="8">The sequence shown here is derived from an EMBL/GenBank/DDBJ whole genome shotgun (WGS) entry which is preliminary data.</text>
</comment>
<evidence type="ECO:0000313" key="8">
    <source>
        <dbReference type="EMBL" id="OGG67454.1"/>
    </source>
</evidence>
<name>A0A1F6E182_9BACT</name>
<dbReference type="Proteomes" id="UP000178572">
    <property type="component" value="Unassembled WGS sequence"/>
</dbReference>
<comment type="similarity">
    <text evidence="2 7">Belongs to the DMRL synthase family.</text>
</comment>
<dbReference type="NCBIfam" id="TIGR00114">
    <property type="entry name" value="lumazine-synth"/>
    <property type="match status" value="1"/>
</dbReference>
<dbReference type="SUPFAM" id="SSF52121">
    <property type="entry name" value="Lumazine synthase"/>
    <property type="match status" value="1"/>
</dbReference>
<dbReference type="GO" id="GO:0000906">
    <property type="term" value="F:6,7-dimethyl-8-ribityllumazine synthase activity"/>
    <property type="evidence" value="ECO:0007669"/>
    <property type="project" value="UniProtKB-UniRule"/>
</dbReference>
<dbReference type="Gene3D" id="3.40.50.960">
    <property type="entry name" value="Lumazine/riboflavin synthase"/>
    <property type="match status" value="1"/>
</dbReference>
<comment type="catalytic activity">
    <reaction evidence="6 7">
        <text>(2S)-2-hydroxy-3-oxobutyl phosphate + 5-amino-6-(D-ribitylamino)uracil = 6,7-dimethyl-8-(1-D-ribityl)lumazine + phosphate + 2 H2O + H(+)</text>
        <dbReference type="Rhea" id="RHEA:26152"/>
        <dbReference type="ChEBI" id="CHEBI:15377"/>
        <dbReference type="ChEBI" id="CHEBI:15378"/>
        <dbReference type="ChEBI" id="CHEBI:15934"/>
        <dbReference type="ChEBI" id="CHEBI:43474"/>
        <dbReference type="ChEBI" id="CHEBI:58201"/>
        <dbReference type="ChEBI" id="CHEBI:58830"/>
        <dbReference type="EC" id="2.5.1.78"/>
    </reaction>
</comment>
<feature type="binding site" evidence="7">
    <location>
        <position position="107"/>
    </location>
    <ligand>
        <name>5-amino-6-(D-ribitylamino)uracil</name>
        <dbReference type="ChEBI" id="CHEBI:15934"/>
    </ligand>
</feature>
<dbReference type="InterPro" id="IPR036467">
    <property type="entry name" value="LS/RS_sf"/>
</dbReference>
<keyword evidence="4 7" id="KW-0686">Riboflavin biosynthesis</keyword>
<dbReference type="InterPro" id="IPR034964">
    <property type="entry name" value="LS"/>
</dbReference>
<evidence type="ECO:0000313" key="9">
    <source>
        <dbReference type="Proteomes" id="UP000178572"/>
    </source>
</evidence>
<evidence type="ECO:0000256" key="7">
    <source>
        <dbReference type="HAMAP-Rule" id="MF_00178"/>
    </source>
</evidence>
<dbReference type="PANTHER" id="PTHR21058">
    <property type="entry name" value="6,7-DIMETHYL-8-RIBITYLLUMAZINE SYNTHASE DMRL SYNTHASE LUMAZINE SYNTHASE"/>
    <property type="match status" value="1"/>
</dbReference>